<evidence type="ECO:0000256" key="4">
    <source>
        <dbReference type="ARBA" id="ARBA00022825"/>
    </source>
</evidence>
<proteinExistence type="inferred from homology"/>
<evidence type="ECO:0000256" key="3">
    <source>
        <dbReference type="ARBA" id="ARBA00022801"/>
    </source>
</evidence>
<evidence type="ECO:0000313" key="9">
    <source>
        <dbReference type="Proteomes" id="UP000037446"/>
    </source>
</evidence>
<sequence length="626" mass="68028">MTTLGREVVNALLLGPRAEGRLVHESPVRGDVWAAYASEPNERVDILVEAHRDVPTGTVAARLTRRLYETGSVEAPRGGFGVSFVEGFVTAKLSLEELVSCVLPFTKWSRSLVAHPDQELADAVRREVRWQMNHIDGRTGEARADVEPGLSRLLPTFRILAAIEWARDRGREDRIFSIDDFLEAASAREIADIAARLFQRVSASIPARGGSRDSHEVDDTDIFAVSRNRPVETALERSIPAIKADAVSTLFGVSCERIGWAVLDTGIDGSHPAFSDAKRKGANRIEATFDFTRLRRIVTLDHLYNEALLEGNAQAVAVSTGMENVEAVKEDFRTLAKDAQQRRPINWSIAEKYLTMSDPQAPASPHGTHVAGILGGDWREDENDGRRPVARRGVCADIRLYDFRVVGGSPDDTEFAVVGALQFIRHLNSRNNYPQVHGANISLSIRHDVRNYACGRTPVCEEAERTVHAGVVVVAAAGNRGYQSYNLSDGGAFETYAPSSITDPGNAEAVITVGSTHRSSPHSYGVSYFSSRGPTGDGRKKPDLVAPGEKIWSVVPGRTEDALSGTSMAAPHVSGAAALLMARNPEFIGQAGAIKRILCSTCTDLGREENFQGAGMLDILRAMQSI</sequence>
<dbReference type="Gene3D" id="3.40.50.200">
    <property type="entry name" value="Peptidase S8/S53 domain"/>
    <property type="match status" value="1"/>
</dbReference>
<feature type="compositionally biased region" description="Polar residues" evidence="6">
    <location>
        <begin position="523"/>
        <end position="533"/>
    </location>
</feature>
<feature type="domain" description="Peptidase S8/S53" evidence="7">
    <location>
        <begin position="261"/>
        <end position="615"/>
    </location>
</feature>
<dbReference type="PROSITE" id="PS51892">
    <property type="entry name" value="SUBTILASE"/>
    <property type="match status" value="1"/>
</dbReference>
<protein>
    <submittedName>
        <fullName evidence="8">Serine peptidase</fullName>
    </submittedName>
</protein>
<evidence type="ECO:0000259" key="7">
    <source>
        <dbReference type="Pfam" id="PF00082"/>
    </source>
</evidence>
<dbReference type="InterPro" id="IPR015500">
    <property type="entry name" value="Peptidase_S8_subtilisin-rel"/>
</dbReference>
<feature type="active site" description="Charge relay system" evidence="5">
    <location>
        <position position="567"/>
    </location>
</feature>
<feature type="active site" description="Charge relay system" evidence="5">
    <location>
        <position position="264"/>
    </location>
</feature>
<dbReference type="Proteomes" id="UP000037446">
    <property type="component" value="Unassembled WGS sequence"/>
</dbReference>
<keyword evidence="3 5" id="KW-0378">Hydrolase</keyword>
<comment type="caution">
    <text evidence="8">The sequence shown here is derived from an EMBL/GenBank/DDBJ whole genome shotgun (WGS) entry which is preliminary data.</text>
</comment>
<evidence type="ECO:0000256" key="5">
    <source>
        <dbReference type="PROSITE-ProRule" id="PRU01240"/>
    </source>
</evidence>
<comment type="similarity">
    <text evidence="1 5">Belongs to the peptidase S8 family.</text>
</comment>
<dbReference type="PANTHER" id="PTHR43806">
    <property type="entry name" value="PEPTIDASE S8"/>
    <property type="match status" value="1"/>
</dbReference>
<evidence type="ECO:0000256" key="2">
    <source>
        <dbReference type="ARBA" id="ARBA00022670"/>
    </source>
</evidence>
<dbReference type="InterPro" id="IPR022398">
    <property type="entry name" value="Peptidase_S8_His-AS"/>
</dbReference>
<keyword evidence="4 5" id="KW-0720">Serine protease</keyword>
<feature type="region of interest" description="Disordered" evidence="6">
    <location>
        <begin position="523"/>
        <end position="543"/>
    </location>
</feature>
<dbReference type="InterPro" id="IPR023828">
    <property type="entry name" value="Peptidase_S8_Ser-AS"/>
</dbReference>
<evidence type="ECO:0000256" key="1">
    <source>
        <dbReference type="ARBA" id="ARBA00011073"/>
    </source>
</evidence>
<dbReference type="GO" id="GO:0004252">
    <property type="term" value="F:serine-type endopeptidase activity"/>
    <property type="evidence" value="ECO:0007669"/>
    <property type="project" value="UniProtKB-UniRule"/>
</dbReference>
<dbReference type="RefSeq" id="WP_050599763.1">
    <property type="nucleotide sequence ID" value="NZ_JYNE01000019.1"/>
</dbReference>
<name>A0A0L1KFR7_9SPHN</name>
<dbReference type="EMBL" id="JYNE01000019">
    <property type="protein sequence ID" value="KNH02905.1"/>
    <property type="molecule type" value="Genomic_DNA"/>
</dbReference>
<dbReference type="STRING" id="1306953.J121_2839"/>
<accession>A0A0L1KFR7</accession>
<dbReference type="InterPro" id="IPR050131">
    <property type="entry name" value="Peptidase_S8_subtilisin-like"/>
</dbReference>
<evidence type="ECO:0000313" key="8">
    <source>
        <dbReference type="EMBL" id="KNH02905.1"/>
    </source>
</evidence>
<dbReference type="PROSITE" id="PS00137">
    <property type="entry name" value="SUBTILASE_HIS"/>
    <property type="match status" value="1"/>
</dbReference>
<dbReference type="SUPFAM" id="SSF52743">
    <property type="entry name" value="Subtilisin-like"/>
    <property type="match status" value="1"/>
</dbReference>
<keyword evidence="2 5" id="KW-0645">Protease</keyword>
<dbReference type="Pfam" id="PF00082">
    <property type="entry name" value="Peptidase_S8"/>
    <property type="match status" value="1"/>
</dbReference>
<evidence type="ECO:0000256" key="6">
    <source>
        <dbReference type="SAM" id="MobiDB-lite"/>
    </source>
</evidence>
<dbReference type="PROSITE" id="PS00138">
    <property type="entry name" value="SUBTILASE_SER"/>
    <property type="match status" value="1"/>
</dbReference>
<organism evidence="8 9">
    <name type="scientific">Qipengyuania citrea LAMA 915</name>
    <dbReference type="NCBI Taxonomy" id="1306953"/>
    <lineage>
        <taxon>Bacteria</taxon>
        <taxon>Pseudomonadati</taxon>
        <taxon>Pseudomonadota</taxon>
        <taxon>Alphaproteobacteria</taxon>
        <taxon>Sphingomonadales</taxon>
        <taxon>Erythrobacteraceae</taxon>
        <taxon>Qipengyuania</taxon>
    </lineage>
</organism>
<dbReference type="AlphaFoldDB" id="A0A0L1KFR7"/>
<dbReference type="InterPro" id="IPR000209">
    <property type="entry name" value="Peptidase_S8/S53_dom"/>
</dbReference>
<reference evidence="9" key="1">
    <citation type="submission" date="2015-02" db="EMBL/GenBank/DDBJ databases">
        <authorList>
            <person name="Lima A.O."/>
            <person name="Cabral A."/>
            <person name="Porto L.M."/>
            <person name="Silva M.A."/>
        </authorList>
    </citation>
    <scope>NUCLEOTIDE SEQUENCE [LARGE SCALE GENOMIC DNA]</scope>
    <source>
        <strain evidence="9">LAMA 915</strain>
    </source>
</reference>
<dbReference type="GO" id="GO:0006508">
    <property type="term" value="P:proteolysis"/>
    <property type="evidence" value="ECO:0007669"/>
    <property type="project" value="UniProtKB-KW"/>
</dbReference>
<dbReference type="PRINTS" id="PR00723">
    <property type="entry name" value="SUBTILISIN"/>
</dbReference>
<dbReference type="PANTHER" id="PTHR43806:SF11">
    <property type="entry name" value="CEREVISIN-RELATED"/>
    <property type="match status" value="1"/>
</dbReference>
<dbReference type="PATRIC" id="fig|1306953.7.peg.2931"/>
<feature type="active site" description="Charge relay system" evidence="5">
    <location>
        <position position="366"/>
    </location>
</feature>
<dbReference type="InterPro" id="IPR036852">
    <property type="entry name" value="Peptidase_S8/S53_dom_sf"/>
</dbReference>
<gene>
    <name evidence="8" type="ORF">J121_2839</name>
</gene>